<dbReference type="AlphaFoldDB" id="A0A453N8C6"/>
<evidence type="ECO:0000313" key="1">
    <source>
        <dbReference type="EnsemblPlants" id="AET6Gv20272000.3"/>
    </source>
</evidence>
<reference evidence="2" key="1">
    <citation type="journal article" date="2014" name="Science">
        <title>Ancient hybridizations among the ancestral genomes of bread wheat.</title>
        <authorList>
            <consortium name="International Wheat Genome Sequencing Consortium,"/>
            <person name="Marcussen T."/>
            <person name="Sandve S.R."/>
            <person name="Heier L."/>
            <person name="Spannagl M."/>
            <person name="Pfeifer M."/>
            <person name="Jakobsen K.S."/>
            <person name="Wulff B.B."/>
            <person name="Steuernagel B."/>
            <person name="Mayer K.F."/>
            <person name="Olsen O.A."/>
        </authorList>
    </citation>
    <scope>NUCLEOTIDE SEQUENCE [LARGE SCALE GENOMIC DNA]</scope>
    <source>
        <strain evidence="2">cv. AL8/78</strain>
    </source>
</reference>
<name>A0A453N8C6_AEGTS</name>
<protein>
    <recommendedName>
        <fullName evidence="3">DUF295 domain-containing protein</fullName>
    </recommendedName>
</protein>
<dbReference type="PANTHER" id="PTHR31264:SF11">
    <property type="entry name" value="OS07G0555100 PROTEIN"/>
    <property type="match status" value="1"/>
</dbReference>
<reference evidence="1" key="5">
    <citation type="journal article" date="2021" name="G3 (Bethesda)">
        <title>Aegilops tauschii genome assembly Aet v5.0 features greater sequence contiguity and improved annotation.</title>
        <authorList>
            <person name="Wang L."/>
            <person name="Zhu T."/>
            <person name="Rodriguez J.C."/>
            <person name="Deal K.R."/>
            <person name="Dubcovsky J."/>
            <person name="McGuire P.E."/>
            <person name="Lux T."/>
            <person name="Spannagl M."/>
            <person name="Mayer K.F.X."/>
            <person name="Baldrich P."/>
            <person name="Meyers B.C."/>
            <person name="Huo N."/>
            <person name="Gu Y.Q."/>
            <person name="Zhou H."/>
            <person name="Devos K.M."/>
            <person name="Bennetzen J.L."/>
            <person name="Unver T."/>
            <person name="Budak H."/>
            <person name="Gulick P.J."/>
            <person name="Galiba G."/>
            <person name="Kalapos B."/>
            <person name="Nelson D.R."/>
            <person name="Li P."/>
            <person name="You F.M."/>
            <person name="Luo M.C."/>
            <person name="Dvorak J."/>
        </authorList>
    </citation>
    <scope>NUCLEOTIDE SEQUENCE [LARGE SCALE GENOMIC DNA]</scope>
    <source>
        <strain evidence="1">cv. AL8/78</strain>
    </source>
</reference>
<reference evidence="1" key="4">
    <citation type="submission" date="2019-03" db="UniProtKB">
        <authorList>
            <consortium name="EnsemblPlants"/>
        </authorList>
    </citation>
    <scope>IDENTIFICATION</scope>
</reference>
<dbReference type="Proteomes" id="UP000015105">
    <property type="component" value="Chromosome 6D"/>
</dbReference>
<proteinExistence type="predicted"/>
<keyword evidence="2" id="KW-1185">Reference proteome</keyword>
<dbReference type="PANTHER" id="PTHR31264">
    <property type="entry name" value="OS07G0554500 PROTEIN-RELATED"/>
    <property type="match status" value="1"/>
</dbReference>
<accession>A0A453N8C6</accession>
<reference evidence="1" key="3">
    <citation type="journal article" date="2017" name="Nature">
        <title>Genome sequence of the progenitor of the wheat D genome Aegilops tauschii.</title>
        <authorList>
            <person name="Luo M.C."/>
            <person name="Gu Y.Q."/>
            <person name="Puiu D."/>
            <person name="Wang H."/>
            <person name="Twardziok S.O."/>
            <person name="Deal K.R."/>
            <person name="Huo N."/>
            <person name="Zhu T."/>
            <person name="Wang L."/>
            <person name="Wang Y."/>
            <person name="McGuire P.E."/>
            <person name="Liu S."/>
            <person name="Long H."/>
            <person name="Ramasamy R.K."/>
            <person name="Rodriguez J.C."/>
            <person name="Van S.L."/>
            <person name="Yuan L."/>
            <person name="Wang Z."/>
            <person name="Xia Z."/>
            <person name="Xiao L."/>
            <person name="Anderson O.D."/>
            <person name="Ouyang S."/>
            <person name="Liang Y."/>
            <person name="Zimin A.V."/>
            <person name="Pertea G."/>
            <person name="Qi P."/>
            <person name="Bennetzen J.L."/>
            <person name="Dai X."/>
            <person name="Dawson M.W."/>
            <person name="Muller H.G."/>
            <person name="Kugler K."/>
            <person name="Rivarola-Duarte L."/>
            <person name="Spannagl M."/>
            <person name="Mayer K.F.X."/>
            <person name="Lu F.H."/>
            <person name="Bevan M.W."/>
            <person name="Leroy P."/>
            <person name="Li P."/>
            <person name="You F.M."/>
            <person name="Sun Q."/>
            <person name="Liu Z."/>
            <person name="Lyons E."/>
            <person name="Wicker T."/>
            <person name="Salzberg S.L."/>
            <person name="Devos K.M."/>
            <person name="Dvorak J."/>
        </authorList>
    </citation>
    <scope>NUCLEOTIDE SEQUENCE [LARGE SCALE GENOMIC DNA]</scope>
    <source>
        <strain evidence="1">cv. AL8/78</strain>
    </source>
</reference>
<dbReference type="Gramene" id="AET6Gv20272000.3">
    <property type="protein sequence ID" value="AET6Gv20272000.3"/>
    <property type="gene ID" value="AET6Gv20272000"/>
</dbReference>
<evidence type="ECO:0000313" key="2">
    <source>
        <dbReference type="Proteomes" id="UP000015105"/>
    </source>
</evidence>
<evidence type="ECO:0008006" key="3">
    <source>
        <dbReference type="Google" id="ProtNLM"/>
    </source>
</evidence>
<organism evidence="1 2">
    <name type="scientific">Aegilops tauschii subsp. strangulata</name>
    <name type="common">Goatgrass</name>
    <dbReference type="NCBI Taxonomy" id="200361"/>
    <lineage>
        <taxon>Eukaryota</taxon>
        <taxon>Viridiplantae</taxon>
        <taxon>Streptophyta</taxon>
        <taxon>Embryophyta</taxon>
        <taxon>Tracheophyta</taxon>
        <taxon>Spermatophyta</taxon>
        <taxon>Magnoliopsida</taxon>
        <taxon>Liliopsida</taxon>
        <taxon>Poales</taxon>
        <taxon>Poaceae</taxon>
        <taxon>BOP clade</taxon>
        <taxon>Pooideae</taxon>
        <taxon>Triticodae</taxon>
        <taxon>Triticeae</taxon>
        <taxon>Triticinae</taxon>
        <taxon>Aegilops</taxon>
    </lineage>
</organism>
<sequence>MSAWPRTCRTRPDGSFRLVYTTQNNSESPKEWRLESVISLPGQYDYFTVGAAEGFLFLGGTTESQQDCHETEWADTWDIDYFSVEVQTSELKKICRMTKPCFNHERVLPYFGFPPSLSRPTI</sequence>
<dbReference type="EnsemblPlants" id="AET6Gv20272000.3">
    <property type="protein sequence ID" value="AET6Gv20272000.3"/>
    <property type="gene ID" value="AET6Gv20272000"/>
</dbReference>
<reference evidence="2" key="2">
    <citation type="journal article" date="2017" name="Nat. Plants">
        <title>The Aegilops tauschii genome reveals multiple impacts of transposons.</title>
        <authorList>
            <person name="Zhao G."/>
            <person name="Zou C."/>
            <person name="Li K."/>
            <person name="Wang K."/>
            <person name="Li T."/>
            <person name="Gao L."/>
            <person name="Zhang X."/>
            <person name="Wang H."/>
            <person name="Yang Z."/>
            <person name="Liu X."/>
            <person name="Jiang W."/>
            <person name="Mao L."/>
            <person name="Kong X."/>
            <person name="Jiao Y."/>
            <person name="Jia J."/>
        </authorList>
    </citation>
    <scope>NUCLEOTIDE SEQUENCE [LARGE SCALE GENOMIC DNA]</scope>
    <source>
        <strain evidence="2">cv. AL8/78</strain>
    </source>
</reference>